<dbReference type="PANTHER" id="PTHR42756">
    <property type="entry name" value="TRANSCRIPTIONAL REGULATOR, MARR"/>
    <property type="match status" value="1"/>
</dbReference>
<reference evidence="7 8" key="1">
    <citation type="submission" date="2019-11" db="EMBL/GenBank/DDBJ databases">
        <authorList>
            <person name="Holert J."/>
        </authorList>
    </citation>
    <scope>NUCLEOTIDE SEQUENCE [LARGE SCALE GENOMIC DNA]</scope>
    <source>
        <strain evidence="6">BC3_2A</strain>
        <strain evidence="5">SB11_1A</strain>
    </source>
</reference>
<dbReference type="EMBL" id="CACSIK010000001">
    <property type="protein sequence ID" value="CAA0079091.1"/>
    <property type="molecule type" value="Genomic_DNA"/>
</dbReference>
<keyword evidence="3" id="KW-0804">Transcription</keyword>
<dbReference type="Proteomes" id="UP000435877">
    <property type="component" value="Unassembled WGS sequence"/>
</dbReference>
<dbReference type="PANTHER" id="PTHR42756:SF1">
    <property type="entry name" value="TRANSCRIPTIONAL REPRESSOR OF EMRAB OPERON"/>
    <property type="match status" value="1"/>
</dbReference>
<feature type="domain" description="HTH marR-type" evidence="4">
    <location>
        <begin position="23"/>
        <end position="161"/>
    </location>
</feature>
<dbReference type="EMBL" id="CACSIM010000001">
    <property type="protein sequence ID" value="CAA0086369.1"/>
    <property type="molecule type" value="Genomic_DNA"/>
</dbReference>
<dbReference type="SUPFAM" id="SSF46785">
    <property type="entry name" value="Winged helix' DNA-binding domain"/>
    <property type="match status" value="1"/>
</dbReference>
<dbReference type="InterPro" id="IPR000835">
    <property type="entry name" value="HTH_MarR-typ"/>
</dbReference>
<dbReference type="AlphaFoldDB" id="A0A5S9MPX9"/>
<keyword evidence="7" id="KW-1185">Reference proteome</keyword>
<keyword evidence="2" id="KW-0238">DNA-binding</keyword>
<accession>A0A5S9MPX9</accession>
<dbReference type="GO" id="GO:0003677">
    <property type="term" value="F:DNA binding"/>
    <property type="evidence" value="ECO:0007669"/>
    <property type="project" value="UniProtKB-KW"/>
</dbReference>
<dbReference type="InterPro" id="IPR036388">
    <property type="entry name" value="WH-like_DNA-bd_sf"/>
</dbReference>
<keyword evidence="1" id="KW-0805">Transcription regulation</keyword>
<protein>
    <submittedName>
        <fullName evidence="5">Multiple antibiotic resistance protein MarR</fullName>
    </submittedName>
</protein>
<sequence>MSDKRISIASLRLRQKSNWPSMYEATHPAVLRILRASDIFMGQTAQSLKHLQLSHAEFDALATIRAQPAPYQISPTELCKTLLISSGGLTKLLYRLEAAGYITRPPSSEDRRSLLVQLSPKGKEIIESLVGPTKTLHTERLRNLTSEEQQQLDNLLDKVLADYES</sequence>
<evidence type="ECO:0000256" key="1">
    <source>
        <dbReference type="ARBA" id="ARBA00023015"/>
    </source>
</evidence>
<evidence type="ECO:0000259" key="4">
    <source>
        <dbReference type="PROSITE" id="PS50995"/>
    </source>
</evidence>
<evidence type="ECO:0000313" key="7">
    <source>
        <dbReference type="Proteomes" id="UP000435877"/>
    </source>
</evidence>
<gene>
    <name evidence="5" type="primary">marR_1</name>
    <name evidence="6" type="synonym">marR_3</name>
    <name evidence="5" type="ORF">IHBHHGIJ_00065</name>
    <name evidence="6" type="ORF">KFEGEMFD_01084</name>
</gene>
<dbReference type="Proteomes" id="UP000439591">
    <property type="component" value="Unassembled WGS sequence"/>
</dbReference>
<proteinExistence type="predicted"/>
<dbReference type="Pfam" id="PF12802">
    <property type="entry name" value="MarR_2"/>
    <property type="match status" value="1"/>
</dbReference>
<dbReference type="InterPro" id="IPR036390">
    <property type="entry name" value="WH_DNA-bd_sf"/>
</dbReference>
<dbReference type="RefSeq" id="WP_159266790.1">
    <property type="nucleotide sequence ID" value="NZ_CACSIK010000001.1"/>
</dbReference>
<dbReference type="GO" id="GO:0003700">
    <property type="term" value="F:DNA-binding transcription factor activity"/>
    <property type="evidence" value="ECO:0007669"/>
    <property type="project" value="InterPro"/>
</dbReference>
<evidence type="ECO:0000256" key="3">
    <source>
        <dbReference type="ARBA" id="ARBA00023163"/>
    </source>
</evidence>
<evidence type="ECO:0000313" key="8">
    <source>
        <dbReference type="Proteomes" id="UP000439591"/>
    </source>
</evidence>
<name>A0A5S9MPX9_9GAMM</name>
<dbReference type="OrthoDB" id="32523at2"/>
<evidence type="ECO:0000313" key="5">
    <source>
        <dbReference type="EMBL" id="CAA0079091.1"/>
    </source>
</evidence>
<evidence type="ECO:0000256" key="2">
    <source>
        <dbReference type="ARBA" id="ARBA00023125"/>
    </source>
</evidence>
<organism evidence="5 7">
    <name type="scientific">Zhongshania aliphaticivorans</name>
    <dbReference type="NCBI Taxonomy" id="1470434"/>
    <lineage>
        <taxon>Bacteria</taxon>
        <taxon>Pseudomonadati</taxon>
        <taxon>Pseudomonadota</taxon>
        <taxon>Gammaproteobacteria</taxon>
        <taxon>Cellvibrionales</taxon>
        <taxon>Spongiibacteraceae</taxon>
        <taxon>Zhongshania</taxon>
    </lineage>
</organism>
<evidence type="ECO:0000313" key="6">
    <source>
        <dbReference type="EMBL" id="CAA0086369.1"/>
    </source>
</evidence>
<dbReference type="SMART" id="SM00347">
    <property type="entry name" value="HTH_MARR"/>
    <property type="match status" value="1"/>
</dbReference>
<dbReference type="Gene3D" id="1.10.10.10">
    <property type="entry name" value="Winged helix-like DNA-binding domain superfamily/Winged helix DNA-binding domain"/>
    <property type="match status" value="1"/>
</dbReference>
<dbReference type="PROSITE" id="PS50995">
    <property type="entry name" value="HTH_MARR_2"/>
    <property type="match status" value="1"/>
</dbReference>
<dbReference type="PRINTS" id="PR00598">
    <property type="entry name" value="HTHMARR"/>
</dbReference>